<sequence length="448" mass="50229">MNFQCKQTYVPKKVCGAILAGLILFSSLHVNAQEPITINSDNSVTITYIDPKAEKVEVQGTFFQKGNSLIPMAGMFSKDGKAEMTNTGNGVWTYTSQPLSSELYWYDFVVNEDSVRFDKRNRDTTRDIGSTYNYFIIKGGIGDNFTDAQTKKGTLEYDWYPSSLNGMSKRRMAVYLPHGYKSSSRRYPVLYLLHGSGGDETAWADCGRLSQIMDHLIANGTCEPMIVVMPNGNVELAAAPGEDPNNPNVQPSSNNVSSMFGKFEKSFVPEIVNYVDKNYRTVADKQHRAIAGLSLGGLHTLYTSLNNPNEFDYIGLFSAQTTNALGDKSVGGLKSIGEGWKQLKQALPFLGGGSVDRKISSITGGESDKNLDIYDNFDWKLKNFFKKNPRLFYIAVGKDDFTKKLNDDLRKKLNKGCYTFLYNESDGGHTWSNWRKYLIDYLPRLFKN</sequence>
<feature type="chain" id="PRO_5015060705" description="Esterase" evidence="1">
    <location>
        <begin position="33"/>
        <end position="448"/>
    </location>
</feature>
<dbReference type="SUPFAM" id="SSF81296">
    <property type="entry name" value="E set domains"/>
    <property type="match status" value="1"/>
</dbReference>
<name>A0A1B1S937_9BACT</name>
<evidence type="ECO:0000313" key="2">
    <source>
        <dbReference type="EMBL" id="ANU63313.1"/>
    </source>
</evidence>
<dbReference type="SUPFAM" id="SSF53474">
    <property type="entry name" value="alpha/beta-Hydrolases"/>
    <property type="match status" value="1"/>
</dbReference>
<dbReference type="PANTHER" id="PTHR48098">
    <property type="entry name" value="ENTEROCHELIN ESTERASE-RELATED"/>
    <property type="match status" value="1"/>
</dbReference>
<accession>A0A1Z2XJI5</accession>
<dbReference type="EMBL" id="CP015402">
    <property type="protein sequence ID" value="ANU63313.1"/>
    <property type="molecule type" value="Genomic_DNA"/>
</dbReference>
<dbReference type="GeneID" id="65536474"/>
<reference evidence="2" key="2">
    <citation type="submission" date="2017-04" db="EMBL/GenBank/DDBJ databases">
        <title>Complete Genome Sequences of Twelve Strains of a Stable Defined Moderately Diverse Mouse Microbiota 2 (sDMDMm2).</title>
        <authorList>
            <person name="Uchimura Y."/>
            <person name="Wyss M."/>
            <person name="Brugiroux S."/>
            <person name="Limenitakis J.P."/>
            <person name="Stecher B."/>
            <person name="McCoy K.D."/>
            <person name="Macpherson A.J."/>
        </authorList>
    </citation>
    <scope>NUCLEOTIDE SEQUENCE</scope>
    <source>
        <strain evidence="2 4">YL27</strain>
    </source>
</reference>
<dbReference type="STRING" id="1796646.A4V02_05960"/>
<organism evidence="2 4">
    <name type="scientific">Muribaculum intestinale</name>
    <dbReference type="NCBI Taxonomy" id="1796646"/>
    <lineage>
        <taxon>Bacteria</taxon>
        <taxon>Pseudomonadati</taxon>
        <taxon>Bacteroidota</taxon>
        <taxon>Bacteroidia</taxon>
        <taxon>Bacteroidales</taxon>
        <taxon>Muribaculaceae</taxon>
        <taxon>Muribaculum</taxon>
    </lineage>
</organism>
<evidence type="ECO:0008006" key="5">
    <source>
        <dbReference type="Google" id="ProtNLM"/>
    </source>
</evidence>
<accession>A0A1B1S937</accession>
<dbReference type="EMBL" id="CP015402">
    <property type="protein sequence ID" value="ANU63381.1"/>
    <property type="molecule type" value="Genomic_DNA"/>
</dbReference>
<dbReference type="InterPro" id="IPR014756">
    <property type="entry name" value="Ig_E-set"/>
</dbReference>
<dbReference type="InterPro" id="IPR029058">
    <property type="entry name" value="AB_hydrolase_fold"/>
</dbReference>
<dbReference type="Proteomes" id="UP000186351">
    <property type="component" value="Chromosome"/>
</dbReference>
<dbReference type="KEGG" id="pary:A4V02_05960"/>
<keyword evidence="4" id="KW-1185">Reference proteome</keyword>
<proteinExistence type="predicted"/>
<dbReference type="Gene3D" id="3.40.50.1820">
    <property type="entry name" value="alpha/beta hydrolase"/>
    <property type="match status" value="1"/>
</dbReference>
<dbReference type="KEGG" id="pary:A4V02_06360"/>
<dbReference type="InterPro" id="IPR050583">
    <property type="entry name" value="Mycobacterial_A85_antigen"/>
</dbReference>
<dbReference type="Gene3D" id="2.60.40.10">
    <property type="entry name" value="Immunoglobulins"/>
    <property type="match status" value="1"/>
</dbReference>
<dbReference type="InterPro" id="IPR013783">
    <property type="entry name" value="Ig-like_fold"/>
</dbReference>
<dbReference type="Pfam" id="PF00756">
    <property type="entry name" value="Esterase"/>
    <property type="match status" value="1"/>
</dbReference>
<evidence type="ECO:0000313" key="3">
    <source>
        <dbReference type="EMBL" id="ANU63381.1"/>
    </source>
</evidence>
<dbReference type="OrthoDB" id="9803578at2"/>
<gene>
    <name evidence="2" type="ORF">A4V02_05960</name>
    <name evidence="3" type="ORF">A4V02_06360</name>
</gene>
<reference evidence="4" key="1">
    <citation type="submission" date="2016-04" db="EMBL/GenBank/DDBJ databases">
        <title>Complete Genome Sequences of Twelve Strains of a Stable Defined Moderately Diverse Mouse Microbiota 2 (sDMDMm2).</title>
        <authorList>
            <person name="Uchimura Y."/>
            <person name="Wyss M."/>
            <person name="Brugiroux S."/>
            <person name="Limenitakis J.P."/>
            <person name="Stecher B."/>
            <person name="McCoy K.D."/>
            <person name="Macpherson A.J."/>
        </authorList>
    </citation>
    <scope>NUCLEOTIDE SEQUENCE [LARGE SCALE GENOMIC DNA]</scope>
    <source>
        <strain evidence="4">YL27</strain>
    </source>
</reference>
<keyword evidence="1" id="KW-0732">Signal</keyword>
<dbReference type="RefSeq" id="WP_068960656.1">
    <property type="nucleotide sequence ID" value="NZ_CAJTAP010000039.1"/>
</dbReference>
<feature type="signal peptide" evidence="1">
    <location>
        <begin position="1"/>
        <end position="32"/>
    </location>
</feature>
<dbReference type="AlphaFoldDB" id="A0A1B1S937"/>
<evidence type="ECO:0000256" key="1">
    <source>
        <dbReference type="SAM" id="SignalP"/>
    </source>
</evidence>
<dbReference type="InterPro" id="IPR000801">
    <property type="entry name" value="Esterase-like"/>
</dbReference>
<evidence type="ECO:0000313" key="4">
    <source>
        <dbReference type="Proteomes" id="UP000186351"/>
    </source>
</evidence>
<protein>
    <recommendedName>
        <fullName evidence="5">Esterase</fullName>
    </recommendedName>
</protein>